<dbReference type="SUPFAM" id="SSF54928">
    <property type="entry name" value="RNA-binding domain, RBD"/>
    <property type="match status" value="1"/>
</dbReference>
<feature type="domain" description="RRM" evidence="5">
    <location>
        <begin position="38"/>
        <end position="108"/>
    </location>
</feature>
<evidence type="ECO:0000256" key="4">
    <source>
        <dbReference type="SAM" id="MobiDB-lite"/>
    </source>
</evidence>
<keyword evidence="8" id="KW-1185">Reference proteome</keyword>
<dbReference type="CDD" id="cd12343">
    <property type="entry name" value="RRM1_2_CoAA_like"/>
    <property type="match status" value="1"/>
</dbReference>
<dbReference type="Pfam" id="PF00098">
    <property type="entry name" value="zf-CCHC"/>
    <property type="match status" value="1"/>
</dbReference>
<dbReference type="PROSITE" id="PS50102">
    <property type="entry name" value="RRM"/>
    <property type="match status" value="1"/>
</dbReference>
<evidence type="ECO:0000313" key="7">
    <source>
        <dbReference type="EMBL" id="GFY46049.1"/>
    </source>
</evidence>
<protein>
    <submittedName>
        <fullName evidence="7">RNA-binding protein lark</fullName>
    </submittedName>
</protein>
<evidence type="ECO:0000256" key="2">
    <source>
        <dbReference type="PROSITE-ProRule" id="PRU00047"/>
    </source>
</evidence>
<sequence>MTILVDLGRAVPCSKNSFERCYRILNKEYSFKFTMRTTKIYVGNLPENADSGELQEMFEKYGEVRECDIVKNYAFVHMSSEEAAKMAIDALNNIDFCGSKISVEISHSKVRQRPGMGGKGQCYRCGRQGHWSKECPRNPAVRNAGPPVGYPTAGYGERFPRFGGMDRPFGADRSFGEQRSFVDRMRPYPDPYERRPPPMAAPQQENYMYYRRPYDSYGYARRSPPSASQLPSRYDFTQDPTFASGRLTPTTRRAPVGNKEGKDQIISIMKVPCSAVEQLTDQ</sequence>
<name>A0A8X6X4U9_9ARAC</name>
<dbReference type="InterPro" id="IPR035979">
    <property type="entry name" value="RBD_domain_sf"/>
</dbReference>
<dbReference type="GO" id="GO:0008270">
    <property type="term" value="F:zinc ion binding"/>
    <property type="evidence" value="ECO:0007669"/>
    <property type="project" value="UniProtKB-KW"/>
</dbReference>
<keyword evidence="2" id="KW-0863">Zinc-finger</keyword>
<evidence type="ECO:0000256" key="3">
    <source>
        <dbReference type="PROSITE-ProRule" id="PRU00176"/>
    </source>
</evidence>
<dbReference type="InterPro" id="IPR012677">
    <property type="entry name" value="Nucleotide-bd_a/b_plait_sf"/>
</dbReference>
<dbReference type="InterPro" id="IPR050907">
    <property type="entry name" value="SRSF"/>
</dbReference>
<dbReference type="OrthoDB" id="79941at2759"/>
<evidence type="ECO:0000259" key="6">
    <source>
        <dbReference type="PROSITE" id="PS50158"/>
    </source>
</evidence>
<feature type="region of interest" description="Disordered" evidence="4">
    <location>
        <begin position="238"/>
        <end position="261"/>
    </location>
</feature>
<proteinExistence type="predicted"/>
<dbReference type="Gene3D" id="3.30.70.330">
    <property type="match status" value="1"/>
</dbReference>
<dbReference type="Gene3D" id="4.10.60.10">
    <property type="entry name" value="Zinc finger, CCHC-type"/>
    <property type="match status" value="1"/>
</dbReference>
<evidence type="ECO:0000256" key="1">
    <source>
        <dbReference type="ARBA" id="ARBA00022884"/>
    </source>
</evidence>
<dbReference type="AlphaFoldDB" id="A0A8X6X4U9"/>
<feature type="domain" description="CCHC-type" evidence="6">
    <location>
        <begin position="122"/>
        <end position="137"/>
    </location>
</feature>
<gene>
    <name evidence="7" type="primary">lark</name>
    <name evidence="7" type="ORF">TNIN_18001</name>
</gene>
<organism evidence="7 8">
    <name type="scientific">Trichonephila inaurata madagascariensis</name>
    <dbReference type="NCBI Taxonomy" id="2747483"/>
    <lineage>
        <taxon>Eukaryota</taxon>
        <taxon>Metazoa</taxon>
        <taxon>Ecdysozoa</taxon>
        <taxon>Arthropoda</taxon>
        <taxon>Chelicerata</taxon>
        <taxon>Arachnida</taxon>
        <taxon>Araneae</taxon>
        <taxon>Araneomorphae</taxon>
        <taxon>Entelegynae</taxon>
        <taxon>Araneoidea</taxon>
        <taxon>Nephilidae</taxon>
        <taxon>Trichonephila</taxon>
        <taxon>Trichonephila inaurata</taxon>
    </lineage>
</organism>
<keyword evidence="2" id="KW-0479">Metal-binding</keyword>
<dbReference type="SMART" id="SM00343">
    <property type="entry name" value="ZnF_C2HC"/>
    <property type="match status" value="1"/>
</dbReference>
<dbReference type="Proteomes" id="UP000886998">
    <property type="component" value="Unassembled WGS sequence"/>
</dbReference>
<dbReference type="SMART" id="SM00360">
    <property type="entry name" value="RRM"/>
    <property type="match status" value="1"/>
</dbReference>
<comment type="caution">
    <text evidence="7">The sequence shown here is derived from an EMBL/GenBank/DDBJ whole genome shotgun (WGS) entry which is preliminary data.</text>
</comment>
<reference evidence="7" key="1">
    <citation type="submission" date="2020-08" db="EMBL/GenBank/DDBJ databases">
        <title>Multicomponent nature underlies the extraordinary mechanical properties of spider dragline silk.</title>
        <authorList>
            <person name="Kono N."/>
            <person name="Nakamura H."/>
            <person name="Mori M."/>
            <person name="Yoshida Y."/>
            <person name="Ohtoshi R."/>
            <person name="Malay A.D."/>
            <person name="Moran D.A.P."/>
            <person name="Tomita M."/>
            <person name="Numata K."/>
            <person name="Arakawa K."/>
        </authorList>
    </citation>
    <scope>NUCLEOTIDE SEQUENCE</scope>
</reference>
<evidence type="ECO:0000259" key="5">
    <source>
        <dbReference type="PROSITE" id="PS50102"/>
    </source>
</evidence>
<evidence type="ECO:0000313" key="8">
    <source>
        <dbReference type="Proteomes" id="UP000886998"/>
    </source>
</evidence>
<accession>A0A8X6X4U9</accession>
<dbReference type="InterPro" id="IPR000504">
    <property type="entry name" value="RRM_dom"/>
</dbReference>
<dbReference type="PANTHER" id="PTHR23147">
    <property type="entry name" value="SERINE/ARGININE RICH SPLICING FACTOR"/>
    <property type="match status" value="1"/>
</dbReference>
<dbReference type="PROSITE" id="PS50158">
    <property type="entry name" value="ZF_CCHC"/>
    <property type="match status" value="1"/>
</dbReference>
<keyword evidence="1 3" id="KW-0694">RNA-binding</keyword>
<keyword evidence="2" id="KW-0862">Zinc</keyword>
<dbReference type="GO" id="GO:0003723">
    <property type="term" value="F:RNA binding"/>
    <property type="evidence" value="ECO:0007669"/>
    <property type="project" value="UniProtKB-UniRule"/>
</dbReference>
<dbReference type="Pfam" id="PF00076">
    <property type="entry name" value="RRM_1"/>
    <property type="match status" value="1"/>
</dbReference>
<dbReference type="EMBL" id="BMAV01005186">
    <property type="protein sequence ID" value="GFY46049.1"/>
    <property type="molecule type" value="Genomic_DNA"/>
</dbReference>
<dbReference type="InterPro" id="IPR001878">
    <property type="entry name" value="Znf_CCHC"/>
</dbReference>